<accession>A0ABU9C871</accession>
<proteinExistence type="predicted"/>
<dbReference type="NCBIfam" id="TIGR02532">
    <property type="entry name" value="IV_pilin_GFxxxE"/>
    <property type="match status" value="1"/>
</dbReference>
<dbReference type="SUPFAM" id="SSF54523">
    <property type="entry name" value="Pili subunits"/>
    <property type="match status" value="1"/>
</dbReference>
<dbReference type="EMBL" id="JBBUTI010000013">
    <property type="protein sequence ID" value="MEK8048069.1"/>
    <property type="molecule type" value="Genomic_DNA"/>
</dbReference>
<feature type="transmembrane region" description="Helical" evidence="1">
    <location>
        <begin position="12"/>
        <end position="35"/>
    </location>
</feature>
<keyword evidence="1" id="KW-0472">Membrane</keyword>
<dbReference type="InterPro" id="IPR045584">
    <property type="entry name" value="Pilin-like"/>
</dbReference>
<dbReference type="Proteomes" id="UP001379945">
    <property type="component" value="Unassembled WGS sequence"/>
</dbReference>
<dbReference type="RefSeq" id="WP_341400383.1">
    <property type="nucleotide sequence ID" value="NZ_JBBUTI010000013.1"/>
</dbReference>
<feature type="transmembrane region" description="Helical" evidence="1">
    <location>
        <begin position="47"/>
        <end position="67"/>
    </location>
</feature>
<evidence type="ECO:0000256" key="1">
    <source>
        <dbReference type="SAM" id="Phobius"/>
    </source>
</evidence>
<evidence type="ECO:0000313" key="2">
    <source>
        <dbReference type="EMBL" id="MEK8048069.1"/>
    </source>
</evidence>
<dbReference type="PANTHER" id="PTHR30093:SF7">
    <property type="entry name" value="MSHA MAJOR PILIN SUBUNIT MSHA"/>
    <property type="match status" value="1"/>
</dbReference>
<name>A0ABU9C871_9BURK</name>
<keyword evidence="1" id="KW-1133">Transmembrane helix</keyword>
<keyword evidence="3" id="KW-1185">Reference proteome</keyword>
<dbReference type="Gene3D" id="3.30.700.10">
    <property type="entry name" value="Glycoprotein, Type 4 Pilin"/>
    <property type="match status" value="1"/>
</dbReference>
<dbReference type="Pfam" id="PF07963">
    <property type="entry name" value="N_methyl"/>
    <property type="match status" value="1"/>
</dbReference>
<dbReference type="PANTHER" id="PTHR30093">
    <property type="entry name" value="GENERAL SECRETION PATHWAY PROTEIN G"/>
    <property type="match status" value="1"/>
</dbReference>
<sequence length="135" mass="13459">MNAKSLQALRPQSGFTLIELVMVIVILAVLAAVAIPKFVDLGADAKAAALSGVAGSLTSAASVNYAARKVNTANGVTVTDCDNVKNALQGGLPTGYTITARTITAGEITAGTAISCTLTQTSTSATATFTAVGIN</sequence>
<gene>
    <name evidence="2" type="ORF">AACH00_17040</name>
</gene>
<evidence type="ECO:0000313" key="3">
    <source>
        <dbReference type="Proteomes" id="UP001379945"/>
    </source>
</evidence>
<reference evidence="2 3" key="1">
    <citation type="submission" date="2024-04" db="EMBL/GenBank/DDBJ databases">
        <title>Novel species of the genus Ideonella isolated from streams.</title>
        <authorList>
            <person name="Lu H."/>
        </authorList>
    </citation>
    <scope>NUCLEOTIDE SEQUENCE [LARGE SCALE GENOMIC DNA]</scope>
    <source>
        <strain evidence="2 3">LYT19W</strain>
    </source>
</reference>
<dbReference type="InterPro" id="IPR012902">
    <property type="entry name" value="N_methyl_site"/>
</dbReference>
<protein>
    <submittedName>
        <fullName evidence="2">Prepilin-type N-terminal cleavage/methylation domain-containing protein</fullName>
    </submittedName>
</protein>
<comment type="caution">
    <text evidence="2">The sequence shown here is derived from an EMBL/GenBank/DDBJ whole genome shotgun (WGS) entry which is preliminary data.</text>
</comment>
<dbReference type="PROSITE" id="PS00409">
    <property type="entry name" value="PROKAR_NTER_METHYL"/>
    <property type="match status" value="1"/>
</dbReference>
<keyword evidence="1" id="KW-0812">Transmembrane</keyword>
<organism evidence="2 3">
    <name type="scientific">Ideonella margarita</name>
    <dbReference type="NCBI Taxonomy" id="2984191"/>
    <lineage>
        <taxon>Bacteria</taxon>
        <taxon>Pseudomonadati</taxon>
        <taxon>Pseudomonadota</taxon>
        <taxon>Betaproteobacteria</taxon>
        <taxon>Burkholderiales</taxon>
        <taxon>Sphaerotilaceae</taxon>
        <taxon>Ideonella</taxon>
    </lineage>
</organism>